<dbReference type="InterPro" id="IPR004014">
    <property type="entry name" value="ATPase_P-typ_cation-transptr_N"/>
</dbReference>
<dbReference type="Proteomes" id="UP000070444">
    <property type="component" value="Unassembled WGS sequence"/>
</dbReference>
<keyword evidence="4" id="KW-0597">Phosphoprotein</keyword>
<dbReference type="Gene3D" id="3.40.1110.10">
    <property type="entry name" value="Calcium-transporting ATPase, cytoplasmic domain N"/>
    <property type="match status" value="1"/>
</dbReference>
<dbReference type="GO" id="GO:0005524">
    <property type="term" value="F:ATP binding"/>
    <property type="evidence" value="ECO:0007669"/>
    <property type="project" value="UniProtKB-UniRule"/>
</dbReference>
<dbReference type="InterPro" id="IPR008250">
    <property type="entry name" value="ATPase_P-typ_transduc_dom_A_sf"/>
</dbReference>
<evidence type="ECO:0000256" key="3">
    <source>
        <dbReference type="ARBA" id="ARBA00008804"/>
    </source>
</evidence>
<dbReference type="InterPro" id="IPR001757">
    <property type="entry name" value="P_typ_ATPase"/>
</dbReference>
<comment type="catalytic activity">
    <reaction evidence="13">
        <text>ATP + H2O + H(+)(in) = ADP + phosphate + 2 H(+)(out)</text>
        <dbReference type="Rhea" id="RHEA:20852"/>
        <dbReference type="ChEBI" id="CHEBI:15377"/>
        <dbReference type="ChEBI" id="CHEBI:15378"/>
        <dbReference type="ChEBI" id="CHEBI:30616"/>
        <dbReference type="ChEBI" id="CHEBI:43474"/>
        <dbReference type="ChEBI" id="CHEBI:456216"/>
        <dbReference type="EC" id="7.1.2.1"/>
    </reaction>
</comment>
<dbReference type="FunFam" id="3.40.50.1000:FF:000211">
    <property type="entry name" value="Plasma membrane ATPase"/>
    <property type="match status" value="1"/>
</dbReference>
<dbReference type="NCBIfam" id="TIGR01494">
    <property type="entry name" value="ATPase_P-type"/>
    <property type="match status" value="2"/>
</dbReference>
<gene>
    <name evidence="16" type="ORF">CONCODRAFT_34430</name>
</gene>
<dbReference type="PRINTS" id="PR00120">
    <property type="entry name" value="HATPASE"/>
</dbReference>
<dbReference type="PROSITE" id="PS00154">
    <property type="entry name" value="ATPASE_E1_E2"/>
    <property type="match status" value="1"/>
</dbReference>
<evidence type="ECO:0000256" key="8">
    <source>
        <dbReference type="ARBA" id="ARBA00022840"/>
    </source>
</evidence>
<dbReference type="InterPro" id="IPR044492">
    <property type="entry name" value="P_typ_ATPase_HD_dom"/>
</dbReference>
<dbReference type="GO" id="GO:0016887">
    <property type="term" value="F:ATP hydrolysis activity"/>
    <property type="evidence" value="ECO:0007669"/>
    <property type="project" value="InterPro"/>
</dbReference>
<evidence type="ECO:0000256" key="10">
    <source>
        <dbReference type="ARBA" id="ARBA00022967"/>
    </source>
</evidence>
<evidence type="ECO:0000256" key="1">
    <source>
        <dbReference type="ARBA" id="ARBA00003417"/>
    </source>
</evidence>
<dbReference type="SFLD" id="SFLDF00027">
    <property type="entry name" value="p-type_atpase"/>
    <property type="match status" value="1"/>
</dbReference>
<dbReference type="SUPFAM" id="SSF56784">
    <property type="entry name" value="HAD-like"/>
    <property type="match status" value="1"/>
</dbReference>
<evidence type="ECO:0000256" key="14">
    <source>
        <dbReference type="SAM" id="MobiDB-lite"/>
    </source>
</evidence>
<dbReference type="NCBIfam" id="TIGR01647">
    <property type="entry name" value="ATPase-IIIA_H"/>
    <property type="match status" value="1"/>
</dbReference>
<evidence type="ECO:0000256" key="9">
    <source>
        <dbReference type="ARBA" id="ARBA00022842"/>
    </source>
</evidence>
<evidence type="ECO:0000256" key="11">
    <source>
        <dbReference type="ARBA" id="ARBA00022989"/>
    </source>
</evidence>
<comment type="similarity">
    <text evidence="3 13">Belongs to the cation transport ATPase (P-type) (TC 3.A.3) family. Type IIIA subfamily.</text>
</comment>
<comment type="function">
    <text evidence="1">The plasma membrane ATPase of plants and fungi is a hydrogen ion pump. The proton gradient it generates drives the active transport of nutrients by H(+)-symport. The resulting external acidification and/or internal alkinization may mediate growth responses.</text>
</comment>
<proteinExistence type="inferred from homology"/>
<dbReference type="EC" id="7.1.2.1" evidence="13"/>
<dbReference type="SUPFAM" id="SSF81665">
    <property type="entry name" value="Calcium ATPase, transmembrane domain M"/>
    <property type="match status" value="1"/>
</dbReference>
<dbReference type="Gene3D" id="2.70.150.10">
    <property type="entry name" value="Calcium-transporting ATPase, cytoplasmic transduction domain A"/>
    <property type="match status" value="1"/>
</dbReference>
<dbReference type="InterPro" id="IPR006534">
    <property type="entry name" value="P-type_ATPase_IIIA"/>
</dbReference>
<evidence type="ECO:0000256" key="6">
    <source>
        <dbReference type="ARBA" id="ARBA00022723"/>
    </source>
</evidence>
<evidence type="ECO:0000313" key="16">
    <source>
        <dbReference type="EMBL" id="KXN74731.1"/>
    </source>
</evidence>
<dbReference type="EMBL" id="KQ964421">
    <property type="protein sequence ID" value="KXN74731.1"/>
    <property type="molecule type" value="Genomic_DNA"/>
</dbReference>
<evidence type="ECO:0000313" key="17">
    <source>
        <dbReference type="Proteomes" id="UP000070444"/>
    </source>
</evidence>
<dbReference type="SUPFAM" id="SSF81653">
    <property type="entry name" value="Calcium ATPase, transduction domain A"/>
    <property type="match status" value="1"/>
</dbReference>
<feature type="transmembrane region" description="Helical" evidence="13">
    <location>
        <begin position="821"/>
        <end position="841"/>
    </location>
</feature>
<feature type="region of interest" description="Disordered" evidence="14">
    <location>
        <begin position="1"/>
        <end position="21"/>
    </location>
</feature>
<dbReference type="GO" id="GO:0046872">
    <property type="term" value="F:metal ion binding"/>
    <property type="evidence" value="ECO:0007669"/>
    <property type="project" value="UniProtKB-KW"/>
</dbReference>
<keyword evidence="6" id="KW-0479">Metal-binding</keyword>
<dbReference type="InterPro" id="IPR023214">
    <property type="entry name" value="HAD_sf"/>
</dbReference>
<feature type="domain" description="Cation-transporting P-type ATPase N-terminal" evidence="15">
    <location>
        <begin position="33"/>
        <end position="105"/>
    </location>
</feature>
<keyword evidence="11 13" id="KW-1133">Transmembrane helix</keyword>
<dbReference type="InterPro" id="IPR036412">
    <property type="entry name" value="HAD-like_sf"/>
</dbReference>
<protein>
    <recommendedName>
        <fullName evidence="13">Plasma membrane ATPase</fullName>
        <ecNumber evidence="13">7.1.2.1</ecNumber>
    </recommendedName>
</protein>
<keyword evidence="13" id="KW-0406">Ion transport</keyword>
<keyword evidence="7 13" id="KW-0547">Nucleotide-binding</keyword>
<feature type="transmembrane region" description="Helical" evidence="13">
    <location>
        <begin position="790"/>
        <end position="815"/>
    </location>
</feature>
<dbReference type="Pfam" id="PF00690">
    <property type="entry name" value="Cation_ATPase_N"/>
    <property type="match status" value="1"/>
</dbReference>
<dbReference type="SFLD" id="SFLDS00003">
    <property type="entry name" value="Haloacid_Dehalogenase"/>
    <property type="match status" value="1"/>
</dbReference>
<feature type="transmembrane region" description="Helical" evidence="13">
    <location>
        <begin position="690"/>
        <end position="709"/>
    </location>
</feature>
<dbReference type="PRINTS" id="PR00119">
    <property type="entry name" value="CATATPASE"/>
</dbReference>
<sequence length="902" mass="98581">MVAEKNLEAAPEQNQVKEGKGVSRVKTIEHVEAKETIDPELEALLQTDPKHGLKDSEVNERLQTFGKNEIPEKKTNPYLKFLGYFTGAIAFLLELACIISGVVEDWIDFGIILAVLFLNAIIGFSEEAKAESALDALKNNLALKSKVWRNGELTEIEASDLVPGDILVLRLGDIVPADARLLGLNVSGDPTEGDLQVDQSALTGESLPLSKKRGAVVYSSSVIKQGQMMAVVTKTGANTFIGRAASLISITADQGHFQKIINQIGNFLVIITVVLVIIIFGVLLAREGTSKVMDVLQDVVVLTVAAIPVGLPTVLSVTMAVGAKQLAAKQVIVKRLTAIEEMASVSILCSDKTGTLTLNELTFDEPYLAGDNTAEGLLLDAFLSSEPGAKDPIESAVRHAAVTQVPILRPLADGSKHEVEGYKIIDYIPFNPDSKRTEATILDLKRNVQFKVSKGAPQIIVDLVGGHPEAVDAVNDLAGRGLRALGVARTADNDFEKWNMVGMISLLDPPRPDSAETIARCQNYGVAVKMVTGDQLIIAKEVSHRLGIQRAILNANKLTDKNATEEVIADRCVRADGFAQVIPEHKYRVVELLQEKGYLVGMTGDGVNDAPALKKANVGIAVEGATDAARSAADIVLLAPGLTAIVDGFTTSRQIFQRMRSYALYRITATLHFLIFFFIIMLALSWTMDAYLLIFIAILNDLATIAISIDNTQISRRPDKWRIGQLITMSVVLALCLCVMTFAQYFVARNVFYVSNGELISIMFLHIKVLPHFVIFSTRVEGFFWTNFPSWIFFGVIMATQILVIILCAVGAPGFITGIGWGWAFATVGVAIVWFVVLDFVKVFMFRIWNFELTATLVPTPSRRSKLAVKRENAARRQRLNRTIAQFKIGLTMTEAIRAFQK</sequence>
<dbReference type="InterPro" id="IPR018303">
    <property type="entry name" value="ATPase_P-typ_P_site"/>
</dbReference>
<dbReference type="GO" id="GO:0005886">
    <property type="term" value="C:plasma membrane"/>
    <property type="evidence" value="ECO:0007669"/>
    <property type="project" value="UniProtKB-SubCell"/>
</dbReference>
<keyword evidence="13" id="KW-0813">Transport</keyword>
<evidence type="ECO:0000256" key="12">
    <source>
        <dbReference type="ARBA" id="ARBA00023136"/>
    </source>
</evidence>
<dbReference type="PANTHER" id="PTHR42861">
    <property type="entry name" value="CALCIUM-TRANSPORTING ATPASE"/>
    <property type="match status" value="1"/>
</dbReference>
<evidence type="ECO:0000256" key="7">
    <source>
        <dbReference type="ARBA" id="ARBA00022741"/>
    </source>
</evidence>
<dbReference type="Gene3D" id="3.40.50.1000">
    <property type="entry name" value="HAD superfamily/HAD-like"/>
    <property type="match status" value="1"/>
</dbReference>
<keyword evidence="10 13" id="KW-1278">Translocase</keyword>
<dbReference type="GO" id="GO:0008553">
    <property type="term" value="F:P-type proton-exporting transporter activity"/>
    <property type="evidence" value="ECO:0007669"/>
    <property type="project" value="UniProtKB-UniRule"/>
</dbReference>
<evidence type="ECO:0000256" key="2">
    <source>
        <dbReference type="ARBA" id="ARBA00004141"/>
    </source>
</evidence>
<dbReference type="InterPro" id="IPR023298">
    <property type="entry name" value="ATPase_P-typ_TM_dom_sf"/>
</dbReference>
<dbReference type="Pfam" id="PF00122">
    <property type="entry name" value="E1-E2_ATPase"/>
    <property type="match status" value="1"/>
</dbReference>
<feature type="transmembrane region" description="Helical" evidence="13">
    <location>
        <begin position="81"/>
        <end position="103"/>
    </location>
</feature>
<feature type="transmembrane region" description="Helical" evidence="13">
    <location>
        <begin position="759"/>
        <end position="778"/>
    </location>
</feature>
<accession>A0A137PIG7</accession>
<dbReference type="InterPro" id="IPR023299">
    <property type="entry name" value="ATPase_P-typ_cyto_dom_N"/>
</dbReference>
<dbReference type="OrthoDB" id="116380at2759"/>
<reference evidence="16 17" key="1">
    <citation type="journal article" date="2015" name="Genome Biol. Evol.">
        <title>Phylogenomic analyses indicate that early fungi evolved digesting cell walls of algal ancestors of land plants.</title>
        <authorList>
            <person name="Chang Y."/>
            <person name="Wang S."/>
            <person name="Sekimoto S."/>
            <person name="Aerts A.L."/>
            <person name="Choi C."/>
            <person name="Clum A."/>
            <person name="LaButti K.M."/>
            <person name="Lindquist E.A."/>
            <person name="Yee Ngan C."/>
            <person name="Ohm R.A."/>
            <person name="Salamov A.A."/>
            <person name="Grigoriev I.V."/>
            <person name="Spatafora J.W."/>
            <person name="Berbee M.L."/>
        </authorList>
    </citation>
    <scope>NUCLEOTIDE SEQUENCE [LARGE SCALE GENOMIC DNA]</scope>
    <source>
        <strain evidence="16 17">NRRL 28638</strain>
    </source>
</reference>
<feature type="transmembrane region" description="Helical" evidence="13">
    <location>
        <begin position="264"/>
        <end position="284"/>
    </location>
</feature>
<dbReference type="InterPro" id="IPR059000">
    <property type="entry name" value="ATPase_P-type_domA"/>
</dbReference>
<keyword evidence="8 13" id="KW-0067">ATP-binding</keyword>
<dbReference type="Pfam" id="PF00702">
    <property type="entry name" value="Hydrolase"/>
    <property type="match status" value="1"/>
</dbReference>
<dbReference type="STRING" id="796925.A0A137PIG7"/>
<feature type="transmembrane region" description="Helical" evidence="13">
    <location>
        <begin position="299"/>
        <end position="321"/>
    </location>
</feature>
<feature type="transmembrane region" description="Helical" evidence="13">
    <location>
        <begin position="721"/>
        <end position="747"/>
    </location>
</feature>
<organism evidence="16 17">
    <name type="scientific">Conidiobolus coronatus (strain ATCC 28846 / CBS 209.66 / NRRL 28638)</name>
    <name type="common">Delacroixia coronata</name>
    <dbReference type="NCBI Taxonomy" id="796925"/>
    <lineage>
        <taxon>Eukaryota</taxon>
        <taxon>Fungi</taxon>
        <taxon>Fungi incertae sedis</taxon>
        <taxon>Zoopagomycota</taxon>
        <taxon>Entomophthoromycotina</taxon>
        <taxon>Entomophthoromycetes</taxon>
        <taxon>Entomophthorales</taxon>
        <taxon>Ancylistaceae</taxon>
        <taxon>Conidiobolus</taxon>
    </lineage>
</organism>
<comment type="subcellular location">
    <subcellularLocation>
        <location evidence="13">Cell membrane</location>
        <topology evidence="13">Multi-pass membrane protein</topology>
    </subcellularLocation>
    <subcellularLocation>
        <location evidence="2">Membrane</location>
        <topology evidence="2">Multi-pass membrane protein</topology>
    </subcellularLocation>
</comment>
<dbReference type="SFLD" id="SFLDG00002">
    <property type="entry name" value="C1.7:_P-type_atpase_like"/>
    <property type="match status" value="1"/>
</dbReference>
<name>A0A137PIG7_CONC2</name>
<evidence type="ECO:0000256" key="4">
    <source>
        <dbReference type="ARBA" id="ARBA00022553"/>
    </source>
</evidence>
<evidence type="ECO:0000256" key="5">
    <source>
        <dbReference type="ARBA" id="ARBA00022692"/>
    </source>
</evidence>
<dbReference type="FunFam" id="2.70.150.10:FF:000042">
    <property type="entry name" value="Plasma membrane ATPase"/>
    <property type="match status" value="1"/>
</dbReference>
<dbReference type="GO" id="GO:0120029">
    <property type="term" value="P:proton export across plasma membrane"/>
    <property type="evidence" value="ECO:0007669"/>
    <property type="project" value="UniProtKB-UniRule"/>
</dbReference>
<keyword evidence="17" id="KW-1185">Reference proteome</keyword>
<keyword evidence="9 13" id="KW-0460">Magnesium</keyword>
<keyword evidence="12 13" id="KW-0472">Membrane</keyword>
<evidence type="ECO:0000259" key="15">
    <source>
        <dbReference type="SMART" id="SM00831"/>
    </source>
</evidence>
<dbReference type="AlphaFoldDB" id="A0A137PIG7"/>
<keyword evidence="13" id="KW-0375">Hydrogen ion transport</keyword>
<feature type="transmembrane region" description="Helical" evidence="13">
    <location>
        <begin position="663"/>
        <end position="684"/>
    </location>
</feature>
<dbReference type="SMART" id="SM00831">
    <property type="entry name" value="Cation_ATPase_N"/>
    <property type="match status" value="1"/>
</dbReference>
<feature type="transmembrane region" description="Helical" evidence="13">
    <location>
        <begin position="109"/>
        <end position="125"/>
    </location>
</feature>
<evidence type="ECO:0000256" key="13">
    <source>
        <dbReference type="RuleBase" id="RU362083"/>
    </source>
</evidence>
<dbReference type="CDD" id="cd02076">
    <property type="entry name" value="P-type_ATPase_H"/>
    <property type="match status" value="1"/>
</dbReference>
<keyword evidence="5 13" id="KW-0812">Transmembrane</keyword>
<dbReference type="Gene3D" id="1.20.1110.10">
    <property type="entry name" value="Calcium-transporting ATPase, transmembrane domain"/>
    <property type="match status" value="1"/>
</dbReference>